<organism evidence="1">
    <name type="scientific">marine metagenome</name>
    <dbReference type="NCBI Taxonomy" id="408172"/>
    <lineage>
        <taxon>unclassified sequences</taxon>
        <taxon>metagenomes</taxon>
        <taxon>ecological metagenomes</taxon>
    </lineage>
</organism>
<protein>
    <submittedName>
        <fullName evidence="1">Uncharacterized protein</fullName>
    </submittedName>
</protein>
<dbReference type="AlphaFoldDB" id="A0A382PQG1"/>
<name>A0A382PQG1_9ZZZZ</name>
<evidence type="ECO:0000313" key="1">
    <source>
        <dbReference type="EMBL" id="SVC74211.1"/>
    </source>
</evidence>
<reference evidence="1" key="1">
    <citation type="submission" date="2018-05" db="EMBL/GenBank/DDBJ databases">
        <authorList>
            <person name="Lanie J.A."/>
            <person name="Ng W.-L."/>
            <person name="Kazmierczak K.M."/>
            <person name="Andrzejewski T.M."/>
            <person name="Davidsen T.M."/>
            <person name="Wayne K.J."/>
            <person name="Tettelin H."/>
            <person name="Glass J.I."/>
            <person name="Rusch D."/>
            <person name="Podicherti R."/>
            <person name="Tsui H.-C.T."/>
            <person name="Winkler M.E."/>
        </authorList>
    </citation>
    <scope>NUCLEOTIDE SEQUENCE</scope>
</reference>
<gene>
    <name evidence="1" type="ORF">METZ01_LOCUS327065</name>
</gene>
<sequence length="79" mass="9029">MDEFINEGSFQEYKYNQEITECEWKQIYNRSDKKLITPINGIHNSFSPNVTKGGLNEEKNTSDESEVSVLDKIAVGTPE</sequence>
<accession>A0A382PQG1</accession>
<dbReference type="EMBL" id="UINC01108249">
    <property type="protein sequence ID" value="SVC74211.1"/>
    <property type="molecule type" value="Genomic_DNA"/>
</dbReference>
<proteinExistence type="predicted"/>